<feature type="non-terminal residue" evidence="3">
    <location>
        <position position="1"/>
    </location>
</feature>
<sequence length="123" mass="14468">AKEGGLCTVLGEHCCAYVNQDKRIEKDLSQIWEKTKILHEVAQDNTSWGFGDLIEKLTSWLPNLAWLKQLFIVTIIVAILSMVLCVIIRCAWWYFQSTRDSYSEWKKNQLRRKLESNKYLKKT</sequence>
<evidence type="ECO:0000256" key="2">
    <source>
        <dbReference type="SAM" id="Phobius"/>
    </source>
</evidence>
<dbReference type="InterPro" id="IPR018154">
    <property type="entry name" value="TLV/ENV_coat_polyprotein"/>
</dbReference>
<keyword evidence="2" id="KW-0812">Transmembrane</keyword>
<accession>A0A7K5X5F8</accession>
<dbReference type="SUPFAM" id="SSF58069">
    <property type="entry name" value="Virus ectodomain"/>
    <property type="match status" value="1"/>
</dbReference>
<keyword evidence="2" id="KW-1133">Transmembrane helix</keyword>
<dbReference type="Pfam" id="PF00429">
    <property type="entry name" value="TLV_coat"/>
    <property type="match status" value="1"/>
</dbReference>
<dbReference type="EMBL" id="VYZM01004457">
    <property type="protein sequence ID" value="NWU48613.1"/>
    <property type="molecule type" value="Genomic_DNA"/>
</dbReference>
<keyword evidence="1" id="KW-1015">Disulfide bond</keyword>
<dbReference type="Gene3D" id="1.10.287.210">
    <property type="match status" value="1"/>
</dbReference>
<gene>
    <name evidence="3" type="primary">Ervv1</name>
    <name evidence="3" type="ORF">DROARD_R15322</name>
</gene>
<feature type="transmembrane region" description="Helical" evidence="2">
    <location>
        <begin position="70"/>
        <end position="95"/>
    </location>
</feature>
<dbReference type="PANTHER" id="PTHR10424">
    <property type="entry name" value="VIRAL ENVELOPE PROTEIN"/>
    <property type="match status" value="1"/>
</dbReference>
<organism evidence="3 4">
    <name type="scientific">Dromas ardeola</name>
    <dbReference type="NCBI Taxonomy" id="458190"/>
    <lineage>
        <taxon>Eukaryota</taxon>
        <taxon>Metazoa</taxon>
        <taxon>Chordata</taxon>
        <taxon>Craniata</taxon>
        <taxon>Vertebrata</taxon>
        <taxon>Euteleostomi</taxon>
        <taxon>Archelosauria</taxon>
        <taxon>Archosauria</taxon>
        <taxon>Dinosauria</taxon>
        <taxon>Saurischia</taxon>
        <taxon>Theropoda</taxon>
        <taxon>Coelurosauria</taxon>
        <taxon>Aves</taxon>
        <taxon>Neognathae</taxon>
        <taxon>Neoaves</taxon>
        <taxon>Charadriiformes</taxon>
        <taxon>Dromadidae</taxon>
        <taxon>Dromas</taxon>
    </lineage>
</organism>
<keyword evidence="2" id="KW-0472">Membrane</keyword>
<feature type="non-terminal residue" evidence="3">
    <location>
        <position position="123"/>
    </location>
</feature>
<proteinExistence type="predicted"/>
<dbReference type="Proteomes" id="UP000586671">
    <property type="component" value="Unassembled WGS sequence"/>
</dbReference>
<evidence type="ECO:0000313" key="3">
    <source>
        <dbReference type="EMBL" id="NWU48613.1"/>
    </source>
</evidence>
<dbReference type="AlphaFoldDB" id="A0A7K5X5F8"/>
<dbReference type="PANTHER" id="PTHR10424:SF73">
    <property type="entry name" value="ENDOGENOUS RETROVIRUS GROUP FC1 ENV POLYPROTEIN-RELATED"/>
    <property type="match status" value="1"/>
</dbReference>
<protein>
    <submittedName>
        <fullName evidence="3">ERVV1 protein</fullName>
    </submittedName>
</protein>
<keyword evidence="4" id="KW-1185">Reference proteome</keyword>
<comment type="caution">
    <text evidence="3">The sequence shown here is derived from an EMBL/GenBank/DDBJ whole genome shotgun (WGS) entry which is preliminary data.</text>
</comment>
<evidence type="ECO:0000313" key="4">
    <source>
        <dbReference type="Proteomes" id="UP000586671"/>
    </source>
</evidence>
<name>A0A7K5X5F8_9CHAR</name>
<reference evidence="3 4" key="1">
    <citation type="submission" date="2019-09" db="EMBL/GenBank/DDBJ databases">
        <title>Bird 10,000 Genomes (B10K) Project - Family phase.</title>
        <authorList>
            <person name="Zhang G."/>
        </authorList>
    </citation>
    <scope>NUCLEOTIDE SEQUENCE [LARGE SCALE GENOMIC DNA]</scope>
    <source>
        <strain evidence="3">B10K-DU-012-55</strain>
        <tissue evidence="3">Muscle</tissue>
    </source>
</reference>
<evidence type="ECO:0000256" key="1">
    <source>
        <dbReference type="ARBA" id="ARBA00023157"/>
    </source>
</evidence>